<comment type="similarity">
    <text evidence="1">Belongs to the short-chain dehydrogenases/reductases (SDR) family.</text>
</comment>
<dbReference type="GO" id="GO:0048038">
    <property type="term" value="F:quinone binding"/>
    <property type="evidence" value="ECO:0007669"/>
    <property type="project" value="TreeGrafter"/>
</dbReference>
<dbReference type="FunFam" id="3.40.50.720:FF:000084">
    <property type="entry name" value="Short-chain dehydrogenase reductase"/>
    <property type="match status" value="1"/>
</dbReference>
<evidence type="ECO:0000313" key="3">
    <source>
        <dbReference type="EMBL" id="KAF7761550.1"/>
    </source>
</evidence>
<evidence type="ECO:0000256" key="1">
    <source>
        <dbReference type="ARBA" id="ARBA00006484"/>
    </source>
</evidence>
<comment type="caution">
    <text evidence="3">The sequence shown here is derived from an EMBL/GenBank/DDBJ whole genome shotgun (WGS) entry which is preliminary data.</text>
</comment>
<gene>
    <name evidence="3" type="ORF">Agabi119p4_9542</name>
</gene>
<accession>A0A8H7C3Y6</accession>
<reference evidence="3 4" key="1">
    <citation type="journal article" name="Sci. Rep.">
        <title>Telomere-to-telomere assembled and centromere annotated genomes of the two main subspecies of the button mushroom Agaricus bisporus reveal especially polymorphic chromosome ends.</title>
        <authorList>
            <person name="Sonnenberg A.S.M."/>
            <person name="Sedaghat-Telgerd N."/>
            <person name="Lavrijssen B."/>
            <person name="Ohm R.A."/>
            <person name="Hendrickx P.M."/>
            <person name="Scholtmeijer K."/>
            <person name="Baars J.J.P."/>
            <person name="van Peer A."/>
        </authorList>
    </citation>
    <scope>NUCLEOTIDE SEQUENCE [LARGE SCALE GENOMIC DNA]</scope>
    <source>
        <strain evidence="3 4">H119_p4</strain>
    </source>
</reference>
<dbReference type="InterPro" id="IPR020904">
    <property type="entry name" value="Sc_DH/Rdtase_CS"/>
</dbReference>
<dbReference type="PANTHER" id="PTHR42760:SF121">
    <property type="entry name" value="3-OXOACYL-(ACYL-CARRIER-PROTEIN) REDUCTASE"/>
    <property type="match status" value="1"/>
</dbReference>
<dbReference type="InterPro" id="IPR002347">
    <property type="entry name" value="SDR_fam"/>
</dbReference>
<dbReference type="SUPFAM" id="SSF51735">
    <property type="entry name" value="NAD(P)-binding Rossmann-fold domains"/>
    <property type="match status" value="1"/>
</dbReference>
<protein>
    <recommendedName>
        <fullName evidence="5">NAD(P)-binding protein</fullName>
    </recommendedName>
</protein>
<dbReference type="PRINTS" id="PR00080">
    <property type="entry name" value="SDRFAMILY"/>
</dbReference>
<dbReference type="Proteomes" id="UP000629468">
    <property type="component" value="Unassembled WGS sequence"/>
</dbReference>
<evidence type="ECO:0000256" key="2">
    <source>
        <dbReference type="ARBA" id="ARBA00022857"/>
    </source>
</evidence>
<keyword evidence="2" id="KW-0521">NADP</keyword>
<dbReference type="PANTHER" id="PTHR42760">
    <property type="entry name" value="SHORT-CHAIN DEHYDROGENASES/REDUCTASES FAMILY MEMBER"/>
    <property type="match status" value="1"/>
</dbReference>
<dbReference type="GO" id="GO:0006633">
    <property type="term" value="P:fatty acid biosynthetic process"/>
    <property type="evidence" value="ECO:0007669"/>
    <property type="project" value="TreeGrafter"/>
</dbReference>
<evidence type="ECO:0008006" key="5">
    <source>
        <dbReference type="Google" id="ProtNLM"/>
    </source>
</evidence>
<dbReference type="InterPro" id="IPR036291">
    <property type="entry name" value="NAD(P)-bd_dom_sf"/>
</dbReference>
<dbReference type="Pfam" id="PF13561">
    <property type="entry name" value="adh_short_C2"/>
    <property type="match status" value="1"/>
</dbReference>
<dbReference type="PROSITE" id="PS00061">
    <property type="entry name" value="ADH_SHORT"/>
    <property type="match status" value="1"/>
</dbReference>
<dbReference type="AlphaFoldDB" id="A0A8H7C3Y6"/>
<dbReference type="GO" id="GO:0016616">
    <property type="term" value="F:oxidoreductase activity, acting on the CH-OH group of donors, NAD or NADP as acceptor"/>
    <property type="evidence" value="ECO:0007669"/>
    <property type="project" value="TreeGrafter"/>
</dbReference>
<proteinExistence type="inferred from homology"/>
<name>A0A8H7C3Y6_AGABI</name>
<dbReference type="PRINTS" id="PR00081">
    <property type="entry name" value="GDHRDH"/>
</dbReference>
<dbReference type="EMBL" id="JABXXO010000013">
    <property type="protein sequence ID" value="KAF7761550.1"/>
    <property type="molecule type" value="Genomic_DNA"/>
</dbReference>
<dbReference type="Gene3D" id="3.40.50.720">
    <property type="entry name" value="NAD(P)-binding Rossmann-like Domain"/>
    <property type="match status" value="1"/>
</dbReference>
<evidence type="ECO:0000313" key="4">
    <source>
        <dbReference type="Proteomes" id="UP000629468"/>
    </source>
</evidence>
<sequence length="254" mass="26946">MALRVALVTGASRGIGEAISRRLATDGFDIAMSDLPSLTPNLEAIQRDIASMGRRAYIHTGDVSKEHDVSSMVQETMKNLGGLHVMVANAGIMPLSTEPLGTVDMWQRVMAVNGLGSYLCYKYAAEAMIKQKQGGRIIGASSFFGKQGAENVTAYAASKFAVRGLTQSAARELGKYDITVNAYAPGFIETPLQLGFGMDKDTLATMKRAWASLTALGRPGQPDDIASLVSFLASQGSGYITGQTISVNGGSYFD</sequence>
<organism evidence="3 4">
    <name type="scientific">Agaricus bisporus var. burnettii</name>
    <dbReference type="NCBI Taxonomy" id="192524"/>
    <lineage>
        <taxon>Eukaryota</taxon>
        <taxon>Fungi</taxon>
        <taxon>Dikarya</taxon>
        <taxon>Basidiomycota</taxon>
        <taxon>Agaricomycotina</taxon>
        <taxon>Agaricomycetes</taxon>
        <taxon>Agaricomycetidae</taxon>
        <taxon>Agaricales</taxon>
        <taxon>Agaricineae</taxon>
        <taxon>Agaricaceae</taxon>
        <taxon>Agaricus</taxon>
    </lineage>
</organism>